<comment type="caution">
    <text evidence="1">The sequence shown here is derived from an EMBL/GenBank/DDBJ whole genome shotgun (WGS) entry which is preliminary data.</text>
</comment>
<accession>A0AAV9ZWD3</accession>
<evidence type="ECO:0000313" key="2">
    <source>
        <dbReference type="Proteomes" id="UP001362999"/>
    </source>
</evidence>
<sequence>MGPMTLDQVIMSALLETDTAPRRNTFFAVTDSLVPHLYDRGKVSHIGSLHGTDVNGSVHLAVSSIYPKTFKEPIISSNSSIAWIQMSSNRIHPPVRVRRRQRLFGRSTWLPSDNKTLLTFQDGLVPLTLTRDDFRSEPIVFLDAFTRNFPS</sequence>
<keyword evidence="2" id="KW-1185">Reference proteome</keyword>
<dbReference type="AlphaFoldDB" id="A0AAV9ZWD3"/>
<dbReference type="EMBL" id="JAWWNJ010000106">
    <property type="protein sequence ID" value="KAK6992853.1"/>
    <property type="molecule type" value="Genomic_DNA"/>
</dbReference>
<name>A0AAV9ZWD3_9AGAR</name>
<protein>
    <submittedName>
        <fullName evidence="1">Uncharacterized protein</fullName>
    </submittedName>
</protein>
<dbReference type="Proteomes" id="UP001362999">
    <property type="component" value="Unassembled WGS sequence"/>
</dbReference>
<organism evidence="1 2">
    <name type="scientific">Favolaschia claudopus</name>
    <dbReference type="NCBI Taxonomy" id="2862362"/>
    <lineage>
        <taxon>Eukaryota</taxon>
        <taxon>Fungi</taxon>
        <taxon>Dikarya</taxon>
        <taxon>Basidiomycota</taxon>
        <taxon>Agaricomycotina</taxon>
        <taxon>Agaricomycetes</taxon>
        <taxon>Agaricomycetidae</taxon>
        <taxon>Agaricales</taxon>
        <taxon>Marasmiineae</taxon>
        <taxon>Mycenaceae</taxon>
        <taxon>Favolaschia</taxon>
    </lineage>
</organism>
<gene>
    <name evidence="1" type="ORF">R3P38DRAFT_132388</name>
</gene>
<proteinExistence type="predicted"/>
<evidence type="ECO:0000313" key="1">
    <source>
        <dbReference type="EMBL" id="KAK6992853.1"/>
    </source>
</evidence>
<reference evidence="1 2" key="1">
    <citation type="journal article" date="2024" name="J Genomics">
        <title>Draft genome sequencing and assembly of Favolaschia claudopus CIRM-BRFM 2984 isolated from oak limbs.</title>
        <authorList>
            <person name="Navarro D."/>
            <person name="Drula E."/>
            <person name="Chaduli D."/>
            <person name="Cazenave R."/>
            <person name="Ahrendt S."/>
            <person name="Wang J."/>
            <person name="Lipzen A."/>
            <person name="Daum C."/>
            <person name="Barry K."/>
            <person name="Grigoriev I.V."/>
            <person name="Favel A."/>
            <person name="Rosso M.N."/>
            <person name="Martin F."/>
        </authorList>
    </citation>
    <scope>NUCLEOTIDE SEQUENCE [LARGE SCALE GENOMIC DNA]</scope>
    <source>
        <strain evidence="1 2">CIRM-BRFM 2984</strain>
    </source>
</reference>